<sequence length="285" mass="33146">MKNLLFILIILSICSCKEQSDKTLNTKEKFEPLVNVENIISDYKKWYSYYYYDISLSSDFRPLNEKSEVITKDKFLNELTSGKYMPIEIKSDSLKIYKLYTIPPDVNKSISSTIKATAKVAYSFYKMEGMKFPEFEFIDMKGMHYNNDSLIGKKTIIKTWFIACKPCIAEIPELNELVENYRNKKNIQFLSLALDKKEPLIKFLNKKEFKYEVISEQENLIQNKLNLRGYPTHLIIDKKGHIEKVLDTASELITYLENKQPVKQKESNLPPPPSASNVNSDKNDA</sequence>
<dbReference type="AlphaFoldDB" id="N1WP24"/>
<dbReference type="PROSITE" id="PS51352">
    <property type="entry name" value="THIOREDOXIN_2"/>
    <property type="match status" value="1"/>
</dbReference>
<dbReference type="Pfam" id="PF00578">
    <property type="entry name" value="AhpC-TSA"/>
    <property type="match status" value="1"/>
</dbReference>
<organism evidence="3 4">
    <name type="scientific">Psychroflexus gondwanensis ACAM 44</name>
    <dbReference type="NCBI Taxonomy" id="1189619"/>
    <lineage>
        <taxon>Bacteria</taxon>
        <taxon>Pseudomonadati</taxon>
        <taxon>Bacteroidota</taxon>
        <taxon>Flavobacteriia</taxon>
        <taxon>Flavobacteriales</taxon>
        <taxon>Flavobacteriaceae</taxon>
        <taxon>Psychroflexus</taxon>
    </lineage>
</organism>
<dbReference type="STRING" id="1189619.pgond44_02303"/>
<dbReference type="PANTHER" id="PTHR42852">
    <property type="entry name" value="THIOL:DISULFIDE INTERCHANGE PROTEIN DSBE"/>
    <property type="match status" value="1"/>
</dbReference>
<dbReference type="PROSITE" id="PS51257">
    <property type="entry name" value="PROKAR_LIPOPROTEIN"/>
    <property type="match status" value="1"/>
</dbReference>
<name>N1WP24_9FLAO</name>
<comment type="caution">
    <text evidence="3">The sequence shown here is derived from an EMBL/GenBank/DDBJ whole genome shotgun (WGS) entry which is preliminary data.</text>
</comment>
<dbReference type="RefSeq" id="WP_003436160.1">
    <property type="nucleotide sequence ID" value="NZ_APLF01000003.1"/>
</dbReference>
<dbReference type="PANTHER" id="PTHR42852:SF17">
    <property type="entry name" value="THIOREDOXIN-LIKE PROTEIN HI_1115"/>
    <property type="match status" value="1"/>
</dbReference>
<dbReference type="eggNOG" id="COG1225">
    <property type="taxonomic scope" value="Bacteria"/>
</dbReference>
<dbReference type="CDD" id="cd02966">
    <property type="entry name" value="TlpA_like_family"/>
    <property type="match status" value="1"/>
</dbReference>
<dbReference type="EMBL" id="APLF01000003">
    <property type="protein sequence ID" value="EMY82036.1"/>
    <property type="molecule type" value="Genomic_DNA"/>
</dbReference>
<proteinExistence type="predicted"/>
<evidence type="ECO:0000256" key="1">
    <source>
        <dbReference type="SAM" id="MobiDB-lite"/>
    </source>
</evidence>
<protein>
    <submittedName>
        <fullName evidence="3">Redoxin domain-containing protein</fullName>
    </submittedName>
</protein>
<dbReference type="Gene3D" id="3.40.30.10">
    <property type="entry name" value="Glutaredoxin"/>
    <property type="match status" value="1"/>
</dbReference>
<dbReference type="InterPro" id="IPR000866">
    <property type="entry name" value="AhpC/TSA"/>
</dbReference>
<dbReference type="SUPFAM" id="SSF52833">
    <property type="entry name" value="Thioredoxin-like"/>
    <property type="match status" value="1"/>
</dbReference>
<dbReference type="InterPro" id="IPR036249">
    <property type="entry name" value="Thioredoxin-like_sf"/>
</dbReference>
<evidence type="ECO:0000313" key="3">
    <source>
        <dbReference type="EMBL" id="EMY82036.1"/>
    </source>
</evidence>
<dbReference type="InterPro" id="IPR013766">
    <property type="entry name" value="Thioredoxin_domain"/>
</dbReference>
<evidence type="ECO:0000259" key="2">
    <source>
        <dbReference type="PROSITE" id="PS51352"/>
    </source>
</evidence>
<dbReference type="InterPro" id="IPR050553">
    <property type="entry name" value="Thioredoxin_ResA/DsbE_sf"/>
</dbReference>
<feature type="region of interest" description="Disordered" evidence="1">
    <location>
        <begin position="261"/>
        <end position="285"/>
    </location>
</feature>
<feature type="domain" description="Thioredoxin" evidence="2">
    <location>
        <begin position="126"/>
        <end position="261"/>
    </location>
</feature>
<dbReference type="Proteomes" id="UP000012317">
    <property type="component" value="Unassembled WGS sequence"/>
</dbReference>
<gene>
    <name evidence="3" type="ORF">pgond44_02303</name>
</gene>
<dbReference type="GO" id="GO:0016491">
    <property type="term" value="F:oxidoreductase activity"/>
    <property type="evidence" value="ECO:0007669"/>
    <property type="project" value="InterPro"/>
</dbReference>
<keyword evidence="4" id="KW-1185">Reference proteome</keyword>
<feature type="compositionally biased region" description="Polar residues" evidence="1">
    <location>
        <begin position="275"/>
        <end position="285"/>
    </location>
</feature>
<accession>N1WP24</accession>
<evidence type="ECO:0000313" key="4">
    <source>
        <dbReference type="Proteomes" id="UP000012317"/>
    </source>
</evidence>
<dbReference type="GO" id="GO:0016209">
    <property type="term" value="F:antioxidant activity"/>
    <property type="evidence" value="ECO:0007669"/>
    <property type="project" value="InterPro"/>
</dbReference>
<reference evidence="3 4" key="1">
    <citation type="journal article" date="2014" name="Genome Biol. Evol.">
        <title>Extensive gene acquisition in the extremely psychrophilic bacterial species Psychroflexus torquis and the link to sea-ice ecosystem specialism.</title>
        <authorList>
            <person name="Feng S."/>
            <person name="Powell S.M."/>
            <person name="Wilson R."/>
            <person name="Bowman J.P."/>
        </authorList>
    </citation>
    <scope>NUCLEOTIDE SEQUENCE [LARGE SCALE GENOMIC DNA]</scope>
    <source>
        <strain evidence="3 4">ACAM 44</strain>
    </source>
</reference>